<evidence type="ECO:0000313" key="2">
    <source>
        <dbReference type="EMBL" id="EGP47802.1"/>
    </source>
</evidence>
<evidence type="ECO:0008006" key="4">
    <source>
        <dbReference type="Google" id="ProtNLM"/>
    </source>
</evidence>
<dbReference type="Proteomes" id="UP000004853">
    <property type="component" value="Unassembled WGS sequence"/>
</dbReference>
<keyword evidence="1" id="KW-0472">Membrane</keyword>
<gene>
    <name evidence="2" type="ORF">AXXA_03579</name>
</gene>
<evidence type="ECO:0000256" key="1">
    <source>
        <dbReference type="SAM" id="Phobius"/>
    </source>
</evidence>
<protein>
    <recommendedName>
        <fullName evidence="4">Helix-turn-helix domain-containing protein</fullName>
    </recommendedName>
</protein>
<dbReference type="RefSeq" id="WP_006390765.1">
    <property type="nucleotide sequence ID" value="NZ_GL982453.1"/>
</dbReference>
<dbReference type="HOGENOM" id="CLU_2379607_0_0_4"/>
<dbReference type="PATRIC" id="fig|1003200.3.peg.685"/>
<feature type="transmembrane region" description="Helical" evidence="1">
    <location>
        <begin position="12"/>
        <end position="29"/>
    </location>
</feature>
<dbReference type="AlphaFoldDB" id="F7SVM1"/>
<keyword evidence="1" id="KW-0812">Transmembrane</keyword>
<name>F7SVM1_9BURK</name>
<comment type="caution">
    <text evidence="2">The sequence shown here is derived from an EMBL/GenBank/DDBJ whole genome shotgun (WGS) entry which is preliminary data.</text>
</comment>
<proteinExistence type="predicted"/>
<organism evidence="2 3">
    <name type="scientific">Achromobacter insuavis AXX-A</name>
    <dbReference type="NCBI Taxonomy" id="1003200"/>
    <lineage>
        <taxon>Bacteria</taxon>
        <taxon>Pseudomonadati</taxon>
        <taxon>Pseudomonadota</taxon>
        <taxon>Betaproteobacteria</taxon>
        <taxon>Burkholderiales</taxon>
        <taxon>Alcaligenaceae</taxon>
        <taxon>Achromobacter</taxon>
    </lineage>
</organism>
<sequence>MVERIRETGHISAAPAATASTAIILYMRYGRMRLTMSELAAELGIKEGSLRNLISDDKCAVATYTEGRNRYADVRAVGEYLDQRYREASLISER</sequence>
<evidence type="ECO:0000313" key="3">
    <source>
        <dbReference type="Proteomes" id="UP000004853"/>
    </source>
</evidence>
<accession>F7SVM1</accession>
<dbReference type="EMBL" id="AFRQ01000028">
    <property type="protein sequence ID" value="EGP47802.1"/>
    <property type="molecule type" value="Genomic_DNA"/>
</dbReference>
<reference evidence="2 3" key="1">
    <citation type="submission" date="2011-06" db="EMBL/GenBank/DDBJ databases">
        <authorList>
            <person name="Bador J."/>
            <person name="Amoureux L."/>
            <person name="Neuwirth C."/>
        </authorList>
    </citation>
    <scope>NUCLEOTIDE SEQUENCE [LARGE SCALE GENOMIC DNA]</scope>
    <source>
        <strain evidence="2 3">AXX-A</strain>
    </source>
</reference>
<keyword evidence="1" id="KW-1133">Transmembrane helix</keyword>